<keyword evidence="3" id="KW-1185">Reference proteome</keyword>
<comment type="caution">
    <text evidence="2">The sequence shown here is derived from an EMBL/GenBank/DDBJ whole genome shotgun (WGS) entry which is preliminary data.</text>
</comment>
<evidence type="ECO:0000256" key="1">
    <source>
        <dbReference type="SAM" id="MobiDB-lite"/>
    </source>
</evidence>
<name>A0A4Z1P9V9_9PEZI</name>
<organism evidence="2 3">
    <name type="scientific">Venturia nashicola</name>
    <dbReference type="NCBI Taxonomy" id="86259"/>
    <lineage>
        <taxon>Eukaryota</taxon>
        <taxon>Fungi</taxon>
        <taxon>Dikarya</taxon>
        <taxon>Ascomycota</taxon>
        <taxon>Pezizomycotina</taxon>
        <taxon>Dothideomycetes</taxon>
        <taxon>Pleosporomycetidae</taxon>
        <taxon>Venturiales</taxon>
        <taxon>Venturiaceae</taxon>
        <taxon>Venturia</taxon>
    </lineage>
</organism>
<feature type="compositionally biased region" description="Basic and acidic residues" evidence="1">
    <location>
        <begin position="10"/>
        <end position="23"/>
    </location>
</feature>
<reference evidence="2 3" key="1">
    <citation type="submission" date="2019-04" db="EMBL/GenBank/DDBJ databases">
        <title>High contiguity whole genome sequence and gene annotation resource for two Venturia nashicola isolates.</title>
        <authorList>
            <person name="Prokchorchik M."/>
            <person name="Won K."/>
            <person name="Lee Y."/>
            <person name="Choi E.D."/>
            <person name="Segonzac C."/>
            <person name="Sohn K.H."/>
        </authorList>
    </citation>
    <scope>NUCLEOTIDE SEQUENCE [LARGE SCALE GENOMIC DNA]</scope>
    <source>
        <strain evidence="2 3">PRI2</strain>
    </source>
</reference>
<dbReference type="EMBL" id="SNSC02000004">
    <property type="protein sequence ID" value="TID25285.1"/>
    <property type="molecule type" value="Genomic_DNA"/>
</dbReference>
<proteinExistence type="predicted"/>
<evidence type="ECO:0000313" key="2">
    <source>
        <dbReference type="EMBL" id="TID25285.1"/>
    </source>
</evidence>
<protein>
    <submittedName>
        <fullName evidence="2">Uncharacterized protein</fullName>
    </submittedName>
</protein>
<gene>
    <name evidence="2" type="ORF">E6O75_ATG04490</name>
</gene>
<evidence type="ECO:0000313" key="3">
    <source>
        <dbReference type="Proteomes" id="UP000298493"/>
    </source>
</evidence>
<dbReference type="Proteomes" id="UP000298493">
    <property type="component" value="Unassembled WGS sequence"/>
</dbReference>
<dbReference type="AlphaFoldDB" id="A0A4Z1P9V9"/>
<sequence length="165" mass="18376">MADLRSNSVDYKRESENKAKWARGEAWGPGRAKEAHGAPSRMKPRFPRTNQELGIKSAKMAQRHDIIDTRITQSDSSGDEMPDESSVAPDADITYSFDAPKGPTHGSTVLSTALAKAVERFENNETEKLVKNEYEVLGESDVRTPIKKGGKRSMLADEEDDYEFI</sequence>
<accession>A0A4Z1P9V9</accession>
<feature type="region of interest" description="Disordered" evidence="1">
    <location>
        <begin position="1"/>
        <end position="106"/>
    </location>
</feature>